<dbReference type="InterPro" id="IPR015683">
    <property type="entry name" value="Ionotropic_Glu_rcpt"/>
</dbReference>
<feature type="transmembrane region" description="Helical" evidence="18">
    <location>
        <begin position="645"/>
        <end position="664"/>
    </location>
</feature>
<protein>
    <recommendedName>
        <fullName evidence="15">Glutamate receptor</fullName>
    </recommendedName>
</protein>
<keyword evidence="4 15" id="KW-0813">Transport</keyword>
<dbReference type="InterPro" id="IPR044440">
    <property type="entry name" value="GABAb_receptor_plant_PBP1"/>
</dbReference>
<dbReference type="PANTHER" id="PTHR34836:SF1">
    <property type="entry name" value="OS09G0428600 PROTEIN"/>
    <property type="match status" value="1"/>
</dbReference>
<dbReference type="SUPFAM" id="SSF81324">
    <property type="entry name" value="Voltage-gated potassium channels"/>
    <property type="match status" value="1"/>
</dbReference>
<evidence type="ECO:0000256" key="13">
    <source>
        <dbReference type="ARBA" id="ARBA00023303"/>
    </source>
</evidence>
<feature type="region of interest" description="Disordered" evidence="17">
    <location>
        <begin position="946"/>
        <end position="977"/>
    </location>
</feature>
<reference evidence="20" key="1">
    <citation type="submission" date="2018-11" db="EMBL/GenBank/DDBJ databases">
        <authorList>
            <consortium name="Genoscope - CEA"/>
            <person name="William W."/>
        </authorList>
    </citation>
    <scope>NUCLEOTIDE SEQUENCE</scope>
</reference>
<accession>A0A3P6C6G0</accession>
<feature type="disulfide bond" evidence="16">
    <location>
        <begin position="756"/>
        <end position="822"/>
    </location>
</feature>
<dbReference type="SMART" id="SM00079">
    <property type="entry name" value="PBPe"/>
    <property type="match status" value="1"/>
</dbReference>
<dbReference type="FunFam" id="3.40.50.2300:FF:000310">
    <property type="entry name" value="Glutamate receptor"/>
    <property type="match status" value="1"/>
</dbReference>
<organism evidence="20">
    <name type="scientific">Brassica oleracea</name>
    <name type="common">Wild cabbage</name>
    <dbReference type="NCBI Taxonomy" id="3712"/>
    <lineage>
        <taxon>Eukaryota</taxon>
        <taxon>Viridiplantae</taxon>
        <taxon>Streptophyta</taxon>
        <taxon>Embryophyta</taxon>
        <taxon>Tracheophyta</taxon>
        <taxon>Spermatophyta</taxon>
        <taxon>Magnoliopsida</taxon>
        <taxon>eudicotyledons</taxon>
        <taxon>Gunneridae</taxon>
        <taxon>Pentapetalae</taxon>
        <taxon>rosids</taxon>
        <taxon>malvids</taxon>
        <taxon>Brassicales</taxon>
        <taxon>Brassicaceae</taxon>
        <taxon>Brassiceae</taxon>
        <taxon>Brassica</taxon>
    </lineage>
</organism>
<dbReference type="InterPro" id="IPR019594">
    <property type="entry name" value="Glu/Gly-bd"/>
</dbReference>
<feature type="transmembrane region" description="Helical" evidence="18">
    <location>
        <begin position="12"/>
        <end position="31"/>
    </location>
</feature>
<dbReference type="GO" id="GO:0015276">
    <property type="term" value="F:ligand-gated monoatomic ion channel activity"/>
    <property type="evidence" value="ECO:0007669"/>
    <property type="project" value="InterPro"/>
</dbReference>
<dbReference type="InterPro" id="IPR028082">
    <property type="entry name" value="Peripla_BP_I"/>
</dbReference>
<dbReference type="Gene3D" id="1.10.287.70">
    <property type="match status" value="1"/>
</dbReference>
<dbReference type="EMBL" id="LR031873">
    <property type="protein sequence ID" value="VDD13833.1"/>
    <property type="molecule type" value="Genomic_DNA"/>
</dbReference>
<dbReference type="Pfam" id="PF00060">
    <property type="entry name" value="Lig_chan"/>
    <property type="match status" value="1"/>
</dbReference>
<evidence type="ECO:0000256" key="14">
    <source>
        <dbReference type="ARBA" id="ARBA00049638"/>
    </source>
</evidence>
<dbReference type="Gene3D" id="3.40.50.2300">
    <property type="match status" value="3"/>
</dbReference>
<evidence type="ECO:0000256" key="18">
    <source>
        <dbReference type="SAM" id="Phobius"/>
    </source>
</evidence>
<sequence length="977" mass="110482">MMTNNTTKTRNTFLSYFVPFLWGFVVMDAGLGQNTTSDEIKVGVVIDLKTNFSKICLTSINMSLSDFYQTHPHYRTRLALHVRDSMEDIVEASVAAYNLINNEKVRAIIGPRSSMQAEFMIKLATKSQVPTITFSATSPLLRTINNPYFVRATIDDSFQAEAIASIVKSFGWRSVVAIYVDNELGQGIMPSLSEALEDVEVHRSVISPEASDDQILKELYKLKTEQTRVFVINMDASLGFRVLKKAREIGMMEEGYVWLLSNGMTHMMRHNGRSLETMQGLLGVRSHVPRSKEREDFSLRWKRKFQKENRAGDGTEPNVFALWAYDSVTALAMAVEKTNTKAYMRTYGPHLLEALSDKTNTKTYMKTYGSHLIEALSDIEFKGLAGEFKLINRQLESSTFEIINVVGDEERIVGSWTPSSGPVNAKSNKTTLFLGKRFGPVIWPGNSTVVPKGWEIPTSGKKIKVGVPVKKGFINFVEIKTDPISTVTTTTGYAIDIFEAALKKLPYSVIPQYYGYESPENNYNHLVQQLYEGKWDAVVGDITITANRSLYVDFTLPYSESGVSMVVPLRDSKNKNAWVFLQPWSLDLWVTTVCFFVVIGFVVWLLEHRVNTDFRGPPHHQIGTSFWFSFSTMNFAHREKVVSNLARFVVVVWCFVVLVLTQSYTANLTSFLTVQRLQPSATNVEDLIRNGESVGYQHGTFVRDFLRNLNFSETQLKPFASAEECDDLLSKGTWKGGIAAAFDEVAYLKDIVSHNCSKYAMVEPSFKTVGFEPSFKTAGFGFAFPKNSPMTKDVSIAILNVTQGKEMRRIENKWFNRVTSECPDPNSDLSSNRLSLSSFWGLFLIAGVASFLALLVFVALFLYEHRHTLCSNSEGSIWRKLKSLFRIFDEKDTRSHPFKSNAVHNVSSPITPCTPSPSNVQIRPLPRSKSLNREFEIRRACFSMSEERFRTQPKHDKQGESDIEFGAERQREVKQTQ</sequence>
<dbReference type="SUPFAM" id="SSF53822">
    <property type="entry name" value="Periplasmic binding protein-like I"/>
    <property type="match status" value="1"/>
</dbReference>
<dbReference type="FunFam" id="3.40.190.10:FF:000103">
    <property type="entry name" value="Glutamate receptor"/>
    <property type="match status" value="1"/>
</dbReference>
<dbReference type="GO" id="GO:0016020">
    <property type="term" value="C:membrane"/>
    <property type="evidence" value="ECO:0007669"/>
    <property type="project" value="UniProtKB-SubCell"/>
</dbReference>
<comment type="subunit">
    <text evidence="3">May form heteromers.</text>
</comment>
<keyword evidence="5 18" id="KW-0812">Transmembrane</keyword>
<dbReference type="CDD" id="cd19990">
    <property type="entry name" value="PBP1_GABAb_receptor_plant"/>
    <property type="match status" value="1"/>
</dbReference>
<dbReference type="PIRSF" id="PIRSF037090">
    <property type="entry name" value="Iontro_Glu-like_rcpt_pln"/>
    <property type="match status" value="1"/>
</dbReference>
<dbReference type="FunFam" id="3.40.50.2300:FF:000081">
    <property type="entry name" value="Glutamate receptor"/>
    <property type="match status" value="1"/>
</dbReference>
<evidence type="ECO:0000256" key="8">
    <source>
        <dbReference type="ARBA" id="ARBA00023065"/>
    </source>
</evidence>
<keyword evidence="6" id="KW-0732">Signal</keyword>
<dbReference type="Pfam" id="PF01094">
    <property type="entry name" value="ANF_receptor"/>
    <property type="match status" value="1"/>
</dbReference>
<feature type="transmembrane region" description="Helical" evidence="18">
    <location>
        <begin position="588"/>
        <end position="606"/>
    </location>
</feature>
<feature type="transmembrane region" description="Helical" evidence="18">
    <location>
        <begin position="839"/>
        <end position="863"/>
    </location>
</feature>
<name>A0A3P6C6G0_BRAOL</name>
<evidence type="ECO:0000256" key="4">
    <source>
        <dbReference type="ARBA" id="ARBA00022448"/>
    </source>
</evidence>
<dbReference type="Gene3D" id="3.40.190.10">
    <property type="entry name" value="Periplasmic binding protein-like II"/>
    <property type="match status" value="2"/>
</dbReference>
<evidence type="ECO:0000256" key="16">
    <source>
        <dbReference type="PIRSR" id="PIRSR037090-50"/>
    </source>
</evidence>
<dbReference type="Pfam" id="PF10613">
    <property type="entry name" value="Lig_chan-Glu_bd"/>
    <property type="match status" value="1"/>
</dbReference>
<keyword evidence="12 15" id="KW-1071">Ligand-gated ion channel</keyword>
<dbReference type="AlphaFoldDB" id="A0A3P6C6G0"/>
<comment type="function">
    <text evidence="15">Glutamate-gated receptor that probably acts as non-selective cation channel.</text>
</comment>
<evidence type="ECO:0000256" key="9">
    <source>
        <dbReference type="ARBA" id="ARBA00023136"/>
    </source>
</evidence>
<keyword evidence="11" id="KW-0325">Glycoprotein</keyword>
<evidence type="ECO:0000256" key="3">
    <source>
        <dbReference type="ARBA" id="ARBA00011095"/>
    </source>
</evidence>
<gene>
    <name evidence="20" type="ORF">BOLC4T27350H</name>
</gene>
<keyword evidence="13 15" id="KW-0407">Ion channel</keyword>
<keyword evidence="16" id="KW-1015">Disulfide bond</keyword>
<keyword evidence="9 15" id="KW-0472">Membrane</keyword>
<dbReference type="PANTHER" id="PTHR34836">
    <property type="entry name" value="OS06G0188250 PROTEIN"/>
    <property type="match status" value="1"/>
</dbReference>
<evidence type="ECO:0000256" key="7">
    <source>
        <dbReference type="ARBA" id="ARBA00022989"/>
    </source>
</evidence>
<evidence type="ECO:0000256" key="17">
    <source>
        <dbReference type="SAM" id="MobiDB-lite"/>
    </source>
</evidence>
<comment type="subcellular location">
    <subcellularLocation>
        <location evidence="1">Membrane</location>
        <topology evidence="1">Multi-pass membrane protein</topology>
    </subcellularLocation>
</comment>
<feature type="domain" description="Ionotropic glutamate receptor C-terminal" evidence="19">
    <location>
        <begin position="462"/>
        <end position="817"/>
    </location>
</feature>
<evidence type="ECO:0000259" key="19">
    <source>
        <dbReference type="SMART" id="SM00079"/>
    </source>
</evidence>
<evidence type="ECO:0000256" key="1">
    <source>
        <dbReference type="ARBA" id="ARBA00004141"/>
    </source>
</evidence>
<evidence type="ECO:0000256" key="10">
    <source>
        <dbReference type="ARBA" id="ARBA00023170"/>
    </source>
</evidence>
<proteinExistence type="inferred from homology"/>
<dbReference type="CDD" id="cd13686">
    <property type="entry name" value="GluR_Plant"/>
    <property type="match status" value="1"/>
</dbReference>
<dbReference type="SUPFAM" id="SSF53850">
    <property type="entry name" value="Periplasmic binding protein-like II"/>
    <property type="match status" value="1"/>
</dbReference>
<keyword evidence="10 15" id="KW-0675">Receptor</keyword>
<keyword evidence="7 18" id="KW-1133">Transmembrane helix</keyword>
<evidence type="ECO:0000256" key="15">
    <source>
        <dbReference type="PIRNR" id="PIRNR037090"/>
    </source>
</evidence>
<evidence type="ECO:0000313" key="20">
    <source>
        <dbReference type="EMBL" id="VDD13833.1"/>
    </source>
</evidence>
<dbReference type="InterPro" id="IPR001828">
    <property type="entry name" value="ANF_lig-bd_rcpt"/>
</dbReference>
<evidence type="ECO:0000256" key="2">
    <source>
        <dbReference type="ARBA" id="ARBA00008685"/>
    </source>
</evidence>
<dbReference type="InterPro" id="IPR017103">
    <property type="entry name" value="Iontropic_Glu_rcpt_pln"/>
</dbReference>
<keyword evidence="8 15" id="KW-0406">Ion transport</keyword>
<evidence type="ECO:0000256" key="5">
    <source>
        <dbReference type="ARBA" id="ARBA00022692"/>
    </source>
</evidence>
<dbReference type="FunFam" id="1.10.287.70:FF:000037">
    <property type="entry name" value="Glutamate receptor"/>
    <property type="match status" value="1"/>
</dbReference>
<comment type="similarity">
    <text evidence="2 15">Belongs to the glutamate-gated ion channel (TC 1.A.10.1) family.</text>
</comment>
<comment type="function">
    <text evidence="14">Glutamate-gated receptor that probably acts as a non-selective cation channel. May be involved in light-signal transduction and calcium homeostasis via the regulation of calcium influx into cells.</text>
</comment>
<evidence type="ECO:0000256" key="12">
    <source>
        <dbReference type="ARBA" id="ARBA00023286"/>
    </source>
</evidence>
<dbReference type="InterPro" id="IPR001320">
    <property type="entry name" value="Iontro_rcpt_C"/>
</dbReference>
<evidence type="ECO:0000256" key="6">
    <source>
        <dbReference type="ARBA" id="ARBA00022729"/>
    </source>
</evidence>
<evidence type="ECO:0000256" key="11">
    <source>
        <dbReference type="ARBA" id="ARBA00023180"/>
    </source>
</evidence>